<protein>
    <submittedName>
        <fullName evidence="1">Uncharacterized protein</fullName>
    </submittedName>
</protein>
<reference evidence="1" key="1">
    <citation type="submission" date="2022-03" db="EMBL/GenBank/DDBJ databases">
        <authorList>
            <person name="Martin C."/>
        </authorList>
    </citation>
    <scope>NUCLEOTIDE SEQUENCE</scope>
</reference>
<evidence type="ECO:0000313" key="1">
    <source>
        <dbReference type="EMBL" id="CAH1776011.1"/>
    </source>
</evidence>
<dbReference type="Proteomes" id="UP000749559">
    <property type="component" value="Unassembled WGS sequence"/>
</dbReference>
<gene>
    <name evidence="1" type="ORF">OFUS_LOCUS3238</name>
</gene>
<keyword evidence="2" id="KW-1185">Reference proteome</keyword>
<proteinExistence type="predicted"/>
<sequence>MNINGNLKIWKFEKNDKGNVYIYTNGTRCKKTPEEPFEEVTFIKKGNDGEELVFYFAGERNGKHFRRSMFKEDANALCSLIKTARTNREFINTLKINSNIKKGQLKDTSKLAPDEAPENELDKGIKLAFKGTYNIPVLILENAPTKLQMRPIQKAWVNYLKSDMRSMPTKPVTQIGRERMVCQPTLCMHVLVTGV</sequence>
<accession>A0A8J1XNX4</accession>
<name>A0A8J1XNX4_OWEFU</name>
<organism evidence="1 2">
    <name type="scientific">Owenia fusiformis</name>
    <name type="common">Polychaete worm</name>
    <dbReference type="NCBI Taxonomy" id="6347"/>
    <lineage>
        <taxon>Eukaryota</taxon>
        <taxon>Metazoa</taxon>
        <taxon>Spiralia</taxon>
        <taxon>Lophotrochozoa</taxon>
        <taxon>Annelida</taxon>
        <taxon>Polychaeta</taxon>
        <taxon>Sedentaria</taxon>
        <taxon>Canalipalpata</taxon>
        <taxon>Sabellida</taxon>
        <taxon>Oweniida</taxon>
        <taxon>Oweniidae</taxon>
        <taxon>Owenia</taxon>
    </lineage>
</organism>
<evidence type="ECO:0000313" key="2">
    <source>
        <dbReference type="Proteomes" id="UP000749559"/>
    </source>
</evidence>
<comment type="caution">
    <text evidence="1">The sequence shown here is derived from an EMBL/GenBank/DDBJ whole genome shotgun (WGS) entry which is preliminary data.</text>
</comment>
<dbReference type="AlphaFoldDB" id="A0A8J1XNX4"/>
<dbReference type="EMBL" id="CAIIXF020000001">
    <property type="protein sequence ID" value="CAH1776011.1"/>
    <property type="molecule type" value="Genomic_DNA"/>
</dbReference>